<dbReference type="Pfam" id="PF01343">
    <property type="entry name" value="Peptidase_S49"/>
    <property type="match status" value="1"/>
</dbReference>
<dbReference type="NCBIfam" id="TIGR00706">
    <property type="entry name" value="SppA_dom"/>
    <property type="match status" value="1"/>
</dbReference>
<dbReference type="InterPro" id="IPR029045">
    <property type="entry name" value="ClpP/crotonase-like_dom_sf"/>
</dbReference>
<dbReference type="eggNOG" id="COG0616">
    <property type="taxonomic scope" value="Bacteria"/>
</dbReference>
<organism evidence="7 8">
    <name type="scientific">Anaplasma marginale (strain Florida)</name>
    <dbReference type="NCBI Taxonomy" id="320483"/>
    <lineage>
        <taxon>Bacteria</taxon>
        <taxon>Pseudomonadati</taxon>
        <taxon>Pseudomonadota</taxon>
        <taxon>Alphaproteobacteria</taxon>
        <taxon>Rickettsiales</taxon>
        <taxon>Anaplasmataceae</taxon>
        <taxon>Anaplasma</taxon>
    </lineage>
</organism>
<dbReference type="STRING" id="320483.AMF_702"/>
<keyword evidence="8" id="KW-1185">Reference proteome</keyword>
<gene>
    <name evidence="7" type="primary">sppA</name>
    <name evidence="7" type="ordered locus">AMF_702</name>
</gene>
<dbReference type="InterPro" id="IPR004635">
    <property type="entry name" value="Pept_S49_SppA"/>
</dbReference>
<feature type="transmembrane region" description="Helical" evidence="5">
    <location>
        <begin position="20"/>
        <end position="40"/>
    </location>
</feature>
<feature type="domain" description="Peptidase S49" evidence="6">
    <location>
        <begin position="112"/>
        <end position="259"/>
    </location>
</feature>
<keyword evidence="2 7" id="KW-0645">Protease</keyword>
<reference evidence="7 8" key="1">
    <citation type="journal article" date="2009" name="BMC Genomics">
        <title>Conservation in the face of diversity: multistrain analysis of an intracellular bacterium.</title>
        <authorList>
            <person name="Dark M.J."/>
            <person name="Herndon D.R."/>
            <person name="Kappmeyer L.S."/>
            <person name="Gonzales M.P."/>
            <person name="Nordeen E."/>
            <person name="Palmer G.H."/>
            <person name="Knowles D.P. Jr."/>
            <person name="Brayton K.A."/>
        </authorList>
    </citation>
    <scope>NUCLEOTIDE SEQUENCE [LARGE SCALE GENOMIC DNA]</scope>
    <source>
        <strain evidence="7 8">Florida</strain>
    </source>
</reference>
<dbReference type="EMBL" id="CP001079">
    <property type="protein sequence ID" value="ACM49538.1"/>
    <property type="molecule type" value="Genomic_DNA"/>
</dbReference>
<protein>
    <submittedName>
        <fullName evidence="7">Protease IV (SppA)</fullName>
        <ecNumber evidence="7">3.4.-.-</ecNumber>
    </submittedName>
</protein>
<dbReference type="PANTHER" id="PTHR42987">
    <property type="entry name" value="PEPTIDASE S49"/>
    <property type="match status" value="1"/>
</dbReference>
<evidence type="ECO:0000256" key="2">
    <source>
        <dbReference type="ARBA" id="ARBA00022670"/>
    </source>
</evidence>
<keyword evidence="3 7" id="KW-0378">Hydrolase</keyword>
<dbReference type="GO" id="GO:0006508">
    <property type="term" value="P:proteolysis"/>
    <property type="evidence" value="ECO:0007669"/>
    <property type="project" value="UniProtKB-KW"/>
</dbReference>
<evidence type="ECO:0000259" key="6">
    <source>
        <dbReference type="Pfam" id="PF01343"/>
    </source>
</evidence>
<evidence type="ECO:0000313" key="8">
    <source>
        <dbReference type="Proteomes" id="UP000007307"/>
    </source>
</evidence>
<keyword evidence="5" id="KW-0812">Transmembrane</keyword>
<dbReference type="SUPFAM" id="SSF52096">
    <property type="entry name" value="ClpP/crotonase"/>
    <property type="match status" value="1"/>
</dbReference>
<proteinExistence type="inferred from homology"/>
<evidence type="ECO:0000256" key="1">
    <source>
        <dbReference type="ARBA" id="ARBA00008683"/>
    </source>
</evidence>
<keyword evidence="4" id="KW-0720">Serine protease</keyword>
<dbReference type="EC" id="3.4.-.-" evidence="7"/>
<dbReference type="Gene3D" id="3.90.226.10">
    <property type="entry name" value="2-enoyl-CoA Hydratase, Chain A, domain 1"/>
    <property type="match status" value="1"/>
</dbReference>
<dbReference type="HOGENOM" id="CLU_046540_0_0_5"/>
<dbReference type="InterPro" id="IPR002142">
    <property type="entry name" value="Peptidase_S49"/>
</dbReference>
<evidence type="ECO:0000256" key="5">
    <source>
        <dbReference type="SAM" id="Phobius"/>
    </source>
</evidence>
<dbReference type="KEGG" id="amf:AMF_702"/>
<accession>B9KJ76</accession>
<dbReference type="InterPro" id="IPR047272">
    <property type="entry name" value="S49_SppA_C"/>
</dbReference>
<evidence type="ECO:0000256" key="4">
    <source>
        <dbReference type="ARBA" id="ARBA00022825"/>
    </source>
</evidence>
<dbReference type="GO" id="GO:0008236">
    <property type="term" value="F:serine-type peptidase activity"/>
    <property type="evidence" value="ECO:0007669"/>
    <property type="project" value="UniProtKB-KW"/>
</dbReference>
<dbReference type="PANTHER" id="PTHR42987:SF6">
    <property type="entry name" value="PROTEINASE IV"/>
    <property type="match status" value="1"/>
</dbReference>
<dbReference type="Gene3D" id="6.20.330.10">
    <property type="match status" value="1"/>
</dbReference>
<sequence>MHVLDHLLKMEALHSRVLWWRASFFLVVCLLLLVMGHVDYSRVIGTLRRTHDYVARVRISGEIGRSRAREAMLARLAESDSVKALVLRIDSPGGTVGDSEALYQQIREIALKKPVVAVLGNVAASGGYMAAIAADHVVARHGTITGSIGVVSQYIGVAEAAGKLGIALKSIKTAPLKSNMSPLEELSPEGESIIQGVVDDFHVFFVGLVAERRGFTPDKVSAVSDGRIYTGAQALQAGLIDAIGGEKEALEWLKTQRDVDVRVVKDVDYQRIDSGLPAFFSSAIQYLHVLLFG</sequence>
<dbReference type="AlphaFoldDB" id="B9KJ76"/>
<evidence type="ECO:0000313" key="7">
    <source>
        <dbReference type="EMBL" id="ACM49538.1"/>
    </source>
</evidence>
<dbReference type="Proteomes" id="UP000007307">
    <property type="component" value="Chromosome"/>
</dbReference>
<evidence type="ECO:0000256" key="3">
    <source>
        <dbReference type="ARBA" id="ARBA00022801"/>
    </source>
</evidence>
<name>B9KJ76_ANAMF</name>
<dbReference type="CDD" id="cd07023">
    <property type="entry name" value="S49_Sppa_N_C"/>
    <property type="match status" value="1"/>
</dbReference>
<keyword evidence="5" id="KW-1133">Transmembrane helix</keyword>
<comment type="similarity">
    <text evidence="1">Belongs to the peptidase S49 family.</text>
</comment>
<keyword evidence="5" id="KW-0472">Membrane</keyword>